<comment type="similarity">
    <text evidence="4">Belongs to the disease resistance NB-LRR family.</text>
</comment>
<keyword evidence="11" id="KW-0067">ATP-binding</keyword>
<dbReference type="InterPro" id="IPR002182">
    <property type="entry name" value="NB-ARC"/>
</dbReference>
<evidence type="ECO:0000259" key="14">
    <source>
        <dbReference type="Pfam" id="PF00931"/>
    </source>
</evidence>
<evidence type="ECO:0000256" key="6">
    <source>
        <dbReference type="ARBA" id="ARBA00022614"/>
    </source>
</evidence>
<sequence>MAAESCNDLICCIERARRYFVGHPMDDELCSAKMQLESVAKLVKQLEIHNPQNARFLCKQVKTLFEEAVGDFVKIIRFRIYGDRGDDTIKMMISEAVEKIKPACIATRIRATKPSSCIQDTVKMKEYVSSLLESATVLLNCMNDSKTDLLKKKLTSLKFLLMFTANHDFLIHAKDVAYTVAHLSFLYCDPEYVVPRHFSGLLETINPIGSELRRQIYRMSFLKGYSSSGSQTQMMISELVEGLFCTVQVELEQLLSRDASFDHHMRWLQQGLICLSTFLLNLSTPSFQDQNLHSLLSRIESFASEAGIVVSSFYDEDAGKTTEVEYRLAFLPLQVKFNHVNIECALVKLHEATMMASLKNSIDYVREDLIFLKTSLMDSLEQWKEQNKMTDVLSLVQYVTTEAGSLIDFLSHVSEEGELERKINLLHFQLLLKFKFIKTVIRLICPVISASSTPDHPMSDLLNFLPCNFDVIDTYFNMVKSSERSSSGIPEVDEVFMGFLEYILDDLRKLLHDETKLISTLSNELKKLTQGVIVLLTFLADPPIQYIKCKKRNYLLTEIEHITIEVKSAICSLYEDASVSRITEVDHVLFRLQVKLNQVRVENGLIEQLKYEVSMTAPLKDLIVDFQEMLMSLRTFLMDSLEQCKEQHKMTDVLTVVQSVTAEAWSVISSLSRNSKREDLAGEINLLHFQLLLKFRFIKAVIRLICPDISASSTTDNSMTNLLNFLPCNFDVIDTYFNIVKSNERSSSGIPEVDEVFMGFLEYILDDLRKLLHDGTKLISTLSNELKKLTQGVIVLLTFLADPPIQYIKCKKRNYLLTEIEHITIEVKSAICSLYEDASVSRITEVDHVLFRLQVKLNQVRVENGLIEQLKYEVSMTAPLKDLIVDFQEMLMSLRTFLMDSLEQCKEQHKMTDVLTVVQSVTAEAWSVISSLSCNSKREDLAGEINLLHFQLLLKFRFIKAVIRLICPDISASSTTDNSMKNLLNFLPCNFDAIDTYFNIVKSSERSSSGIPEVDEVFMGFHTYILDNLLLKDGISLAFTDTDKVKSFYHGLLVLVIFLIDPPIQYIECKKQNDLLADIGTLAIETEAAIRLTFEDASDNRKSRKVSLLLQYLTVAFKLIKCKGKLTDQLKHKAMLKSKFLDLMENAHEELIFLLGFLMDLFRQNTELGKLDNLLMLAEVASHKATSTSTCSYESFMDGSSTGEVSDFLQEIESVKVDASLYKDQTQITDILPLVQSVTTEAESFISFLSHDSDAGEPGREMNLLHFQLLLKFKFIKAAIRRICSIISASSKPDHPVIYPLNFLPTNFEAIDSYFTMLKSSKTLSSSDSSKTDDIFMGFHEYILENLLLKDGASLKLADHGLLVLVTFLLDPPIQYIECKKQNDLLADIETLAIEAGAAIRLSYEDALDSSQSRKVSIWFHLLTAAFKLIRLERNLTDLLMHKATLEAQVLDLMENAHGELIFFRVFLMDFLRRHAKLDKVDDLLMRAEVSADKLISNCSYESSMVGRNTGEMSLSLSDFIQEIKSVNVEVRELCFQFLDESASHITVTDLKCLINMLSYMLNHLHSWGEVISIVRNQIPVIKEKLEFLADILPQFNMHRELKDLMERVQNVACGEKYVIFFSVTGDSRTWFHLLYLSDVKQVLNFVETEVKTICSKCQNVTRINFPKTNGLGFLNCFLGKLEELLHSKLDLITELNPQIVLVKEGLLCLRFIFTDDEHDEVYGLMTSATEMAYKAEYVIDSCLSSSYPLLLKSQWISEVVENIKIVTRDVSENCKRKKIDVNQVAKDHTKRVSSLSANTPGANEEMAGFQDVMDKLKQKLLGGSHELDVISIFGMPGLGKTTLAKKIYSDPTVASQFDVRAVCYVTQVYSWRELLLNVLNDVLEPADRTKTEDGQLANELRQVLLTKRFLILIDDVWDTKAWDDLWMCFKSSHNKSRIILTTRLVEVARYAKCKSEPHHLRFLRDDESWKLLQEELFHGKSCPSELEVVGLGIAKSCGGLPLFIVLVAGVLKEKEKKADLWKEVEESLGSHNFGSSEEGMSIIGFSYKNLPNHLKPCFLYFGGFLRGKDVPVSKLSRVWLAEGFLKEGSKEKGSEDAAQEYLKDLIRRNLVMDMKKRSNGKLKTCRVHDLVHQFCVQKAKQDNFLVGIYRDQCGDSTFYSENRKEYRLSIYSKREEFAKWLPSPSGIRSLLFSASSDDSYPTMARDISFMFDCFKLLKVLDLESINIGDTFPSEIRSLIHMRYFAARTGANSIPSSVADLWNLETFVVKGLRGELKLPCSLLKMFKLRHIHVNSRASFNLHDDICESPDNSQLANLETFSTPCLSYGEDAEKILRSMPNLRKMRCIFRGSLDYSKKMGENRVRFPRLDFLNQLESLKLFSGSYPTKHPHEFNFPSKLRELTLSRFRLPWTQISTIAKLPNLEILKLLLKAFEGVHWEVEKSDFPELKCLKLENLNIAQWYVSDDDAFPKLESLVITKCKQLENIPTHFEDVVSLKSIEVNWCSWPVANSAQEIQTTQQEDMGNYALTVKIQPPDWARRYPS</sequence>
<evidence type="ECO:0000256" key="1">
    <source>
        <dbReference type="ARBA" id="ARBA00002074"/>
    </source>
</evidence>
<dbReference type="PRINTS" id="PR00364">
    <property type="entry name" value="DISEASERSIST"/>
</dbReference>
<dbReference type="InterPro" id="IPR032675">
    <property type="entry name" value="LRR_dom_sf"/>
</dbReference>
<dbReference type="Proteomes" id="UP001291623">
    <property type="component" value="Unassembled WGS sequence"/>
</dbReference>
<name>A0AAE1STV3_9SOLA</name>
<keyword evidence="13" id="KW-0472">Membrane</keyword>
<keyword evidence="8" id="KW-0677">Repeat</keyword>
<evidence type="ECO:0000313" key="17">
    <source>
        <dbReference type="Proteomes" id="UP001291623"/>
    </source>
</evidence>
<dbReference type="GO" id="GO:0016020">
    <property type="term" value="C:membrane"/>
    <property type="evidence" value="ECO:0007669"/>
    <property type="project" value="UniProtKB-SubCell"/>
</dbReference>
<dbReference type="Pfam" id="PF00931">
    <property type="entry name" value="NB-ARC"/>
    <property type="match status" value="1"/>
</dbReference>
<evidence type="ECO:0000256" key="13">
    <source>
        <dbReference type="ARBA" id="ARBA00023136"/>
    </source>
</evidence>
<gene>
    <name evidence="16" type="ORF">RND71_005293</name>
</gene>
<dbReference type="EMBL" id="JAVYJV010000003">
    <property type="protein sequence ID" value="KAK4374616.1"/>
    <property type="molecule type" value="Genomic_DNA"/>
</dbReference>
<accession>A0AAE1STV3</accession>
<dbReference type="PANTHER" id="PTHR23155">
    <property type="entry name" value="DISEASE RESISTANCE PROTEIN RP"/>
    <property type="match status" value="1"/>
</dbReference>
<keyword evidence="9" id="KW-0547">Nucleotide-binding</keyword>
<dbReference type="GO" id="GO:0043531">
    <property type="term" value="F:ADP binding"/>
    <property type="evidence" value="ECO:0007669"/>
    <property type="project" value="InterPro"/>
</dbReference>
<dbReference type="InterPro" id="IPR042197">
    <property type="entry name" value="Apaf_helical"/>
</dbReference>
<evidence type="ECO:0000313" key="16">
    <source>
        <dbReference type="EMBL" id="KAK4374616.1"/>
    </source>
</evidence>
<dbReference type="FunFam" id="1.10.10.10:FF:000322">
    <property type="entry name" value="Probable disease resistance protein At1g63360"/>
    <property type="match status" value="1"/>
</dbReference>
<dbReference type="SUPFAM" id="SSF52540">
    <property type="entry name" value="P-loop containing nucleoside triphosphate hydrolases"/>
    <property type="match status" value="1"/>
</dbReference>
<feature type="domain" description="NB-ARC" evidence="14">
    <location>
        <begin position="1811"/>
        <end position="1982"/>
    </location>
</feature>
<evidence type="ECO:0000256" key="7">
    <source>
        <dbReference type="ARBA" id="ARBA00022667"/>
    </source>
</evidence>
<dbReference type="FunFam" id="3.40.50.300:FF:001091">
    <property type="entry name" value="Probable disease resistance protein At1g61300"/>
    <property type="match status" value="1"/>
</dbReference>
<keyword evidence="5" id="KW-0963">Cytoplasm</keyword>
<keyword evidence="12" id="KW-0175">Coiled coil</keyword>
<evidence type="ECO:0000256" key="12">
    <source>
        <dbReference type="ARBA" id="ARBA00023054"/>
    </source>
</evidence>
<dbReference type="Gene3D" id="1.10.8.430">
    <property type="entry name" value="Helical domain of apoptotic protease-activating factors"/>
    <property type="match status" value="1"/>
</dbReference>
<evidence type="ECO:0000256" key="10">
    <source>
        <dbReference type="ARBA" id="ARBA00022821"/>
    </source>
</evidence>
<dbReference type="GO" id="GO:0051607">
    <property type="term" value="P:defense response to virus"/>
    <property type="evidence" value="ECO:0007669"/>
    <property type="project" value="UniProtKB-ARBA"/>
</dbReference>
<evidence type="ECO:0000256" key="9">
    <source>
        <dbReference type="ARBA" id="ARBA00022741"/>
    </source>
</evidence>
<dbReference type="InterPro" id="IPR036388">
    <property type="entry name" value="WH-like_DNA-bd_sf"/>
</dbReference>
<evidence type="ECO:0000256" key="4">
    <source>
        <dbReference type="ARBA" id="ARBA00008894"/>
    </source>
</evidence>
<protein>
    <submittedName>
        <fullName evidence="16">Uncharacterized protein</fullName>
    </submittedName>
</protein>
<dbReference type="Gene3D" id="3.40.50.300">
    <property type="entry name" value="P-loop containing nucleotide triphosphate hydrolases"/>
    <property type="match status" value="1"/>
</dbReference>
<dbReference type="PANTHER" id="PTHR23155:SF1152">
    <property type="entry name" value="AAA+ ATPASE DOMAIN-CONTAINING PROTEIN"/>
    <property type="match status" value="1"/>
</dbReference>
<comment type="caution">
    <text evidence="16">The sequence shown here is derived from an EMBL/GenBank/DDBJ whole genome shotgun (WGS) entry which is preliminary data.</text>
</comment>
<dbReference type="SUPFAM" id="SSF52058">
    <property type="entry name" value="L domain-like"/>
    <property type="match status" value="1"/>
</dbReference>
<organism evidence="16 17">
    <name type="scientific">Anisodus tanguticus</name>
    <dbReference type="NCBI Taxonomy" id="243964"/>
    <lineage>
        <taxon>Eukaryota</taxon>
        <taxon>Viridiplantae</taxon>
        <taxon>Streptophyta</taxon>
        <taxon>Embryophyta</taxon>
        <taxon>Tracheophyta</taxon>
        <taxon>Spermatophyta</taxon>
        <taxon>Magnoliopsida</taxon>
        <taxon>eudicotyledons</taxon>
        <taxon>Gunneridae</taxon>
        <taxon>Pentapetalae</taxon>
        <taxon>asterids</taxon>
        <taxon>lamiids</taxon>
        <taxon>Solanales</taxon>
        <taxon>Solanaceae</taxon>
        <taxon>Solanoideae</taxon>
        <taxon>Hyoscyameae</taxon>
        <taxon>Anisodus</taxon>
    </lineage>
</organism>
<dbReference type="InterPro" id="IPR044974">
    <property type="entry name" value="Disease_R_plants"/>
</dbReference>
<comment type="subcellular location">
    <subcellularLocation>
        <location evidence="3">Cytoplasm</location>
    </subcellularLocation>
    <subcellularLocation>
        <location evidence="2">Membrane</location>
        <topology evidence="2">Peripheral membrane protein</topology>
    </subcellularLocation>
</comment>
<dbReference type="GO" id="GO:0005737">
    <property type="term" value="C:cytoplasm"/>
    <property type="evidence" value="ECO:0007669"/>
    <property type="project" value="UniProtKB-SubCell"/>
</dbReference>
<evidence type="ECO:0000259" key="15">
    <source>
        <dbReference type="Pfam" id="PF23559"/>
    </source>
</evidence>
<evidence type="ECO:0000256" key="3">
    <source>
        <dbReference type="ARBA" id="ARBA00004496"/>
    </source>
</evidence>
<evidence type="ECO:0000256" key="5">
    <source>
        <dbReference type="ARBA" id="ARBA00022490"/>
    </source>
</evidence>
<evidence type="ECO:0000256" key="2">
    <source>
        <dbReference type="ARBA" id="ARBA00004170"/>
    </source>
</evidence>
<keyword evidence="17" id="KW-1185">Reference proteome</keyword>
<dbReference type="InterPro" id="IPR058922">
    <property type="entry name" value="WHD_DRP"/>
</dbReference>
<dbReference type="Gene3D" id="1.10.10.10">
    <property type="entry name" value="Winged helix-like DNA-binding domain superfamily/Winged helix DNA-binding domain"/>
    <property type="match status" value="1"/>
</dbReference>
<dbReference type="Pfam" id="PF23559">
    <property type="entry name" value="WHD_DRP"/>
    <property type="match status" value="1"/>
</dbReference>
<proteinExistence type="inferred from homology"/>
<keyword evidence="6" id="KW-0433">Leucine-rich repeat</keyword>
<dbReference type="InterPro" id="IPR027417">
    <property type="entry name" value="P-loop_NTPase"/>
</dbReference>
<dbReference type="GO" id="GO:0005524">
    <property type="term" value="F:ATP binding"/>
    <property type="evidence" value="ECO:0007669"/>
    <property type="project" value="UniProtKB-KW"/>
</dbReference>
<keyword evidence="10" id="KW-0611">Plant defense</keyword>
<comment type="function">
    <text evidence="1">Confers resistance to late blight (Phytophthora infestans) races carrying the avirulence gene Avr1. Resistance proteins guard the plant against pathogens that contain an appropriate avirulence protein via an indirect interaction with this avirulence protein. That triggers a defense system including the hypersensitive response, which restricts the pathogen growth.</text>
</comment>
<evidence type="ECO:0000256" key="11">
    <source>
        <dbReference type="ARBA" id="ARBA00022840"/>
    </source>
</evidence>
<evidence type="ECO:0000256" key="8">
    <source>
        <dbReference type="ARBA" id="ARBA00022737"/>
    </source>
</evidence>
<dbReference type="GO" id="GO:0009626">
    <property type="term" value="P:plant-type hypersensitive response"/>
    <property type="evidence" value="ECO:0007669"/>
    <property type="project" value="UniProtKB-KW"/>
</dbReference>
<reference evidence="16" key="1">
    <citation type="submission" date="2023-12" db="EMBL/GenBank/DDBJ databases">
        <title>Genome assembly of Anisodus tanguticus.</title>
        <authorList>
            <person name="Wang Y.-J."/>
        </authorList>
    </citation>
    <scope>NUCLEOTIDE SEQUENCE</scope>
    <source>
        <strain evidence="16">KB-2021</strain>
        <tissue evidence="16">Leaf</tissue>
    </source>
</reference>
<dbReference type="Gene3D" id="3.80.10.10">
    <property type="entry name" value="Ribonuclease Inhibitor"/>
    <property type="match status" value="1"/>
</dbReference>
<feature type="domain" description="Disease resistance protein winged helix" evidence="15">
    <location>
        <begin position="2073"/>
        <end position="2135"/>
    </location>
</feature>
<keyword evidence="7" id="KW-0381">Hypersensitive response</keyword>